<organism evidence="2 3">
    <name type="scientific">Persicobacter psychrovividus</name>
    <dbReference type="NCBI Taxonomy" id="387638"/>
    <lineage>
        <taxon>Bacteria</taxon>
        <taxon>Pseudomonadati</taxon>
        <taxon>Bacteroidota</taxon>
        <taxon>Cytophagia</taxon>
        <taxon>Cytophagales</taxon>
        <taxon>Persicobacteraceae</taxon>
        <taxon>Persicobacter</taxon>
    </lineage>
</organism>
<dbReference type="Gene3D" id="2.30.30.40">
    <property type="entry name" value="SH3 Domains"/>
    <property type="match status" value="1"/>
</dbReference>
<accession>A0ABM7VD19</accession>
<dbReference type="Proteomes" id="UP001354989">
    <property type="component" value="Chromosome"/>
</dbReference>
<feature type="domain" description="SH3b" evidence="1">
    <location>
        <begin position="36"/>
        <end position="87"/>
    </location>
</feature>
<sequence length="298" mass="35124">MIIEKVKYWTMLLILIVIYPKVSYADIGKIIDKDGFVNVRSAPTGSASILTKIKSNEIVSYFPTENEKWWLVLTLKNEMGFVHHSRIEYLREGVRFGEQDLSYEYHYKKFKFGEDQNMCLNLLSLNLEFVDGEIPITIINSTTTDFIVDKICLVSKLDTVEAKVVIVEPKLFKLWFEDYFVWMNSGGKFISDKLFHRRDWSQFDTNGYVYFKHSDYVKIIYNGIYYEFELPDNLLKVHGLMAFVRKVFKKDGKYYLVCSSIDSGPLIEDYLTFIYEVNFQKNELVKAGFDSYEFERND</sequence>
<evidence type="ECO:0000313" key="3">
    <source>
        <dbReference type="Proteomes" id="UP001354989"/>
    </source>
</evidence>
<proteinExistence type="predicted"/>
<dbReference type="InterPro" id="IPR023296">
    <property type="entry name" value="Glyco_hydro_beta-prop_sf"/>
</dbReference>
<protein>
    <recommendedName>
        <fullName evidence="1">SH3b domain-containing protein</fullName>
    </recommendedName>
</protein>
<evidence type="ECO:0000313" key="2">
    <source>
        <dbReference type="EMBL" id="BDC98833.1"/>
    </source>
</evidence>
<reference evidence="2 3" key="1">
    <citation type="submission" date="2021-12" db="EMBL/GenBank/DDBJ databases">
        <title>Genome sequencing of bacteria with rrn-lacking chromosome and rrn-plasmid.</title>
        <authorList>
            <person name="Anda M."/>
            <person name="Iwasaki W."/>
        </authorList>
    </citation>
    <scope>NUCLEOTIDE SEQUENCE [LARGE SCALE GENOMIC DNA]</scope>
    <source>
        <strain evidence="2 3">NBRC 101262</strain>
    </source>
</reference>
<dbReference type="Pfam" id="PF08239">
    <property type="entry name" value="SH3_3"/>
    <property type="match status" value="1"/>
</dbReference>
<dbReference type="SUPFAM" id="SSF75005">
    <property type="entry name" value="Arabinanase/levansucrase/invertase"/>
    <property type="match status" value="1"/>
</dbReference>
<keyword evidence="3" id="KW-1185">Reference proteome</keyword>
<dbReference type="InterPro" id="IPR003646">
    <property type="entry name" value="SH3-like_bac-type"/>
</dbReference>
<evidence type="ECO:0000259" key="1">
    <source>
        <dbReference type="Pfam" id="PF08239"/>
    </source>
</evidence>
<gene>
    <name evidence="2" type="ORF">PEPS_11140</name>
</gene>
<dbReference type="EMBL" id="AP025292">
    <property type="protein sequence ID" value="BDC98833.1"/>
    <property type="molecule type" value="Genomic_DNA"/>
</dbReference>
<dbReference type="RefSeq" id="WP_338397895.1">
    <property type="nucleotide sequence ID" value="NZ_AP025292.1"/>
</dbReference>
<name>A0ABM7VD19_9BACT</name>